<evidence type="ECO:0000256" key="9">
    <source>
        <dbReference type="ARBA" id="ARBA00022917"/>
    </source>
</evidence>
<evidence type="ECO:0000256" key="11">
    <source>
        <dbReference type="HAMAP-Rule" id="MF_00036"/>
    </source>
</evidence>
<evidence type="ECO:0000256" key="3">
    <source>
        <dbReference type="ARBA" id="ARBA00022598"/>
    </source>
</evidence>
<comment type="domain">
    <text evidence="11">Consists of three domains; the N-terminal catalytic domain, the editing domain and the C-terminal C-Ala domain. The editing domain removes incorrectly charged amino acids, while the C-Ala domain, along with tRNA(Ala), serves as a bridge to cooperatively bring together the editing and aminoacylation centers thus stimulating deacylation of misacylated tRNAs.</text>
</comment>
<dbReference type="InterPro" id="IPR009000">
    <property type="entry name" value="Transl_B-barrel_sf"/>
</dbReference>
<dbReference type="NCBIfam" id="TIGR00344">
    <property type="entry name" value="alaS"/>
    <property type="match status" value="1"/>
</dbReference>
<dbReference type="CDD" id="cd00673">
    <property type="entry name" value="AlaRS_core"/>
    <property type="match status" value="1"/>
</dbReference>
<dbReference type="InterPro" id="IPR045864">
    <property type="entry name" value="aa-tRNA-synth_II/BPL/LPL"/>
</dbReference>
<evidence type="ECO:0000256" key="4">
    <source>
        <dbReference type="ARBA" id="ARBA00022723"/>
    </source>
</evidence>
<reference evidence="14 15" key="1">
    <citation type="submission" date="2023-05" db="EMBL/GenBank/DDBJ databases">
        <title>YMD87, complete Genome.</title>
        <authorList>
            <person name="Zhang J."/>
            <person name="Xu X."/>
        </authorList>
    </citation>
    <scope>NUCLEOTIDE SEQUENCE [LARGE SCALE GENOMIC DNA]</scope>
    <source>
        <strain evidence="14 15">YMD87</strain>
    </source>
</reference>
<comment type="similarity">
    <text evidence="1 11">Belongs to the class-II aminoacyl-tRNA synthetase family.</text>
</comment>
<feature type="coiled-coil region" evidence="12">
    <location>
        <begin position="747"/>
        <end position="774"/>
    </location>
</feature>
<dbReference type="InterPro" id="IPR018162">
    <property type="entry name" value="Ala-tRNA-ligase_IIc_anticod-bd"/>
</dbReference>
<keyword evidence="12" id="KW-0175">Coiled coil</keyword>
<dbReference type="GO" id="GO:0004813">
    <property type="term" value="F:alanine-tRNA ligase activity"/>
    <property type="evidence" value="ECO:0007669"/>
    <property type="project" value="UniProtKB-EC"/>
</dbReference>
<comment type="subcellular location">
    <subcellularLocation>
        <location evidence="11">Cytoplasm</location>
    </subcellularLocation>
</comment>
<evidence type="ECO:0000313" key="15">
    <source>
        <dbReference type="Proteomes" id="UP001241605"/>
    </source>
</evidence>
<evidence type="ECO:0000256" key="5">
    <source>
        <dbReference type="ARBA" id="ARBA00022741"/>
    </source>
</evidence>
<dbReference type="Gene3D" id="6.10.250.550">
    <property type="match status" value="1"/>
</dbReference>
<dbReference type="PANTHER" id="PTHR11777:SF9">
    <property type="entry name" value="ALANINE--TRNA LIGASE, CYTOPLASMIC"/>
    <property type="match status" value="1"/>
</dbReference>
<feature type="binding site" evidence="11">
    <location>
        <position position="567"/>
    </location>
    <ligand>
        <name>Zn(2+)</name>
        <dbReference type="ChEBI" id="CHEBI:29105"/>
    </ligand>
</feature>
<keyword evidence="3 11" id="KW-0436">Ligase</keyword>
<protein>
    <recommendedName>
        <fullName evidence="11">Alanine--tRNA ligase</fullName>
        <ecNumber evidence="11">6.1.1.7</ecNumber>
    </recommendedName>
    <alternativeName>
        <fullName evidence="11">Alanyl-tRNA synthetase</fullName>
        <shortName evidence="11">AlaRS</shortName>
    </alternativeName>
</protein>
<dbReference type="Gene3D" id="3.30.930.10">
    <property type="entry name" value="Bira Bifunctional Protein, Domain 2"/>
    <property type="match status" value="1"/>
</dbReference>
<dbReference type="PANTHER" id="PTHR11777">
    <property type="entry name" value="ALANYL-TRNA SYNTHETASE"/>
    <property type="match status" value="1"/>
</dbReference>
<dbReference type="SUPFAM" id="SSF101353">
    <property type="entry name" value="Putative anticodon-binding domain of alanyl-tRNA synthetase (AlaRS)"/>
    <property type="match status" value="1"/>
</dbReference>
<dbReference type="SMART" id="SM00863">
    <property type="entry name" value="tRNA_SAD"/>
    <property type="match status" value="1"/>
</dbReference>
<evidence type="ECO:0000259" key="13">
    <source>
        <dbReference type="PROSITE" id="PS50860"/>
    </source>
</evidence>
<dbReference type="InterPro" id="IPR002318">
    <property type="entry name" value="Ala-tRNA-lgiase_IIc"/>
</dbReference>
<dbReference type="PRINTS" id="PR00980">
    <property type="entry name" value="TRNASYNTHALA"/>
</dbReference>
<dbReference type="EMBL" id="CP124616">
    <property type="protein sequence ID" value="WGW02993.1"/>
    <property type="molecule type" value="Genomic_DNA"/>
</dbReference>
<evidence type="ECO:0000256" key="8">
    <source>
        <dbReference type="ARBA" id="ARBA00022884"/>
    </source>
</evidence>
<dbReference type="RefSeq" id="WP_282299621.1">
    <property type="nucleotide sequence ID" value="NZ_CP124616.1"/>
</dbReference>
<dbReference type="Pfam" id="PF07973">
    <property type="entry name" value="tRNA_SAD"/>
    <property type="match status" value="1"/>
</dbReference>
<dbReference type="InterPro" id="IPR050058">
    <property type="entry name" value="Ala-tRNA_ligase"/>
</dbReference>
<dbReference type="HAMAP" id="MF_00036_B">
    <property type="entry name" value="Ala_tRNA_synth_B"/>
    <property type="match status" value="1"/>
</dbReference>
<evidence type="ECO:0000256" key="12">
    <source>
        <dbReference type="SAM" id="Coils"/>
    </source>
</evidence>
<feature type="binding site" evidence="11">
    <location>
        <position position="681"/>
    </location>
    <ligand>
        <name>Zn(2+)</name>
        <dbReference type="ChEBI" id="CHEBI:29105"/>
    </ligand>
</feature>
<keyword evidence="8 11" id="KW-0694">RNA-binding</keyword>
<keyword evidence="15" id="KW-1185">Reference proteome</keyword>
<gene>
    <name evidence="11 14" type="primary">alaS</name>
    <name evidence="14" type="ORF">QF118_13760</name>
</gene>
<dbReference type="InterPro" id="IPR003156">
    <property type="entry name" value="DHHA1_dom"/>
</dbReference>
<dbReference type="Gene3D" id="3.30.54.20">
    <property type="match status" value="1"/>
</dbReference>
<dbReference type="SUPFAM" id="SSF55186">
    <property type="entry name" value="ThrRS/AlaRS common domain"/>
    <property type="match status" value="1"/>
</dbReference>
<dbReference type="EC" id="6.1.1.7" evidence="11"/>
<evidence type="ECO:0000256" key="2">
    <source>
        <dbReference type="ARBA" id="ARBA00022555"/>
    </source>
</evidence>
<evidence type="ECO:0000256" key="10">
    <source>
        <dbReference type="ARBA" id="ARBA00023146"/>
    </source>
</evidence>
<comment type="function">
    <text evidence="11">Catalyzes the attachment of alanine to tRNA(Ala) in a two-step reaction: alanine is first activated by ATP to form Ala-AMP and then transferred to the acceptor end of tRNA(Ala). Also edits incorrectly charged Ser-tRNA(Ala) and Gly-tRNA(Ala) via its editing domain.</text>
</comment>
<keyword evidence="9 11" id="KW-0648">Protein biosynthesis</keyword>
<feature type="domain" description="Alanyl-transfer RNA synthetases family profile" evidence="13">
    <location>
        <begin position="2"/>
        <end position="724"/>
    </location>
</feature>
<keyword evidence="5 11" id="KW-0547">Nucleotide-binding</keyword>
<dbReference type="Gene3D" id="3.10.310.40">
    <property type="match status" value="1"/>
</dbReference>
<dbReference type="SUPFAM" id="SSF50447">
    <property type="entry name" value="Translation proteins"/>
    <property type="match status" value="1"/>
</dbReference>
<keyword evidence="4 11" id="KW-0479">Metal-binding</keyword>
<dbReference type="Pfam" id="PF02272">
    <property type="entry name" value="DHHA1"/>
    <property type="match status" value="1"/>
</dbReference>
<feature type="binding site" evidence="11">
    <location>
        <position position="685"/>
    </location>
    <ligand>
        <name>Zn(2+)</name>
        <dbReference type="ChEBI" id="CHEBI:29105"/>
    </ligand>
</feature>
<proteinExistence type="inferred from homology"/>
<dbReference type="InterPro" id="IPR012947">
    <property type="entry name" value="tRNA_SAD"/>
</dbReference>
<keyword evidence="11" id="KW-0963">Cytoplasm</keyword>
<comment type="catalytic activity">
    <reaction evidence="11">
        <text>tRNA(Ala) + L-alanine + ATP = L-alanyl-tRNA(Ala) + AMP + diphosphate</text>
        <dbReference type="Rhea" id="RHEA:12540"/>
        <dbReference type="Rhea" id="RHEA-COMP:9657"/>
        <dbReference type="Rhea" id="RHEA-COMP:9923"/>
        <dbReference type="ChEBI" id="CHEBI:30616"/>
        <dbReference type="ChEBI" id="CHEBI:33019"/>
        <dbReference type="ChEBI" id="CHEBI:57972"/>
        <dbReference type="ChEBI" id="CHEBI:78442"/>
        <dbReference type="ChEBI" id="CHEBI:78497"/>
        <dbReference type="ChEBI" id="CHEBI:456215"/>
        <dbReference type="EC" id="6.1.1.7"/>
    </reaction>
</comment>
<keyword evidence="6 11" id="KW-0862">Zinc</keyword>
<comment type="cofactor">
    <cofactor evidence="11">
        <name>Zn(2+)</name>
        <dbReference type="ChEBI" id="CHEBI:29105"/>
    </cofactor>
    <text evidence="11">Binds 1 zinc ion per subunit.</text>
</comment>
<dbReference type="InterPro" id="IPR023033">
    <property type="entry name" value="Ala_tRNA_ligase_euk/bac"/>
</dbReference>
<dbReference type="Gene3D" id="2.40.30.130">
    <property type="match status" value="1"/>
</dbReference>
<accession>A0ABY8QG46</accession>
<dbReference type="Proteomes" id="UP001241605">
    <property type="component" value="Chromosome"/>
</dbReference>
<keyword evidence="7 11" id="KW-0067">ATP-binding</keyword>
<organism evidence="14 15">
    <name type="scientific">Tropicibacter oceani</name>
    <dbReference type="NCBI Taxonomy" id="3058420"/>
    <lineage>
        <taxon>Bacteria</taxon>
        <taxon>Pseudomonadati</taxon>
        <taxon>Pseudomonadota</taxon>
        <taxon>Alphaproteobacteria</taxon>
        <taxon>Rhodobacterales</taxon>
        <taxon>Roseobacteraceae</taxon>
        <taxon>Tropicibacter</taxon>
    </lineage>
</organism>
<dbReference type="SUPFAM" id="SSF55681">
    <property type="entry name" value="Class II aaRS and biotin synthetases"/>
    <property type="match status" value="1"/>
</dbReference>
<name>A0ABY8QG46_9RHOB</name>
<dbReference type="InterPro" id="IPR018163">
    <property type="entry name" value="Thr/Ala-tRNA-synth_IIc_edit"/>
</dbReference>
<evidence type="ECO:0000256" key="6">
    <source>
        <dbReference type="ARBA" id="ARBA00022833"/>
    </source>
</evidence>
<evidence type="ECO:0000256" key="7">
    <source>
        <dbReference type="ARBA" id="ARBA00022840"/>
    </source>
</evidence>
<dbReference type="InterPro" id="IPR018164">
    <property type="entry name" value="Ala-tRNA-synth_IIc_N"/>
</dbReference>
<evidence type="ECO:0000256" key="1">
    <source>
        <dbReference type="ARBA" id="ARBA00008226"/>
    </source>
</evidence>
<dbReference type="Pfam" id="PF01411">
    <property type="entry name" value="tRNA-synt_2c"/>
    <property type="match status" value="1"/>
</dbReference>
<sequence length="892" mass="96106">MASLNDIRSTFLNYFEKQGHQIVPSSPLVPRNDPTLMFVNSGMVQFKNLFTGVETRDYQRATSAQKCVRAGGKHNDLDNVGYTARHHTFFEMLGNFSFGDYFKTEAIPFAWELVTKEFGLDPKRLYTTVYHTDDEAFEIWKKVGVPEDRIIRIATSDNFWQMGPTGPCGPCTEIFYDHGDHIWGGPPGSADEDGDRFIEIWNVVFMQNEQFEDGSMKALDMQSIDTGMGLERIGALLQGSHDNYDTDTMRALIEASANATSADPDGPGKMHHRVIADHLRSTSFLIADGVMPSNDGRGYVLRRIMRRAMRHAHLLGAQDPVMHRLVPALVRQMGAAYPELGQAQALIEETLRSEETRFKTTLDRGLKLLDDELADLPEDAPLPGEAAFKLYDTFGFPLDLTQDALREKGRSVDTDGFNAAMAEQKAKARAAWSGSGEAADLAIWFDIAEKHGATDFLGYDTEAAEGQVLALVRDGAVVSELKAGENGWVVLNQTPFYAESGGQVGDTGWLRRLENEDESATVTDTQKMGGGKVFAHQVTVDAGIIRKGDALQLEVDHGRRSAIRANHSATHLLHEALREALGDHVAQRGSLNAPDRLRFDFSHNKALSAEEVAKVERDVNAYIRQNSSVSTRIMTPDDARAIGAQALFGEKYGDEVRVVSMGVQRGSGKGNDGQTYSLELCGGTHVRQTGDIGAFVALGDSASSAGVRRIEALTGQAALEYLSQQDKRLAEVAGVLKAQPAEVTTRVKALLDDRKKLENEVAMLRRELAMAGGAGGAVAGGETREINGVRFVAQVLSGVTGKDLPPLIDEHKNRIGSGAVLLIADAGGKAAVAAGVTDDLKGSLSAVDLVKAAVAELGGKGGGGRPDMAQGGGASVENADAAIKAAEAVIGG</sequence>
<dbReference type="Gene3D" id="3.30.980.10">
    <property type="entry name" value="Threonyl-trna Synthetase, Chain A, domain 2"/>
    <property type="match status" value="1"/>
</dbReference>
<dbReference type="InterPro" id="IPR018165">
    <property type="entry name" value="Ala-tRNA-synth_IIc_core"/>
</dbReference>
<feature type="binding site" evidence="11">
    <location>
        <position position="571"/>
    </location>
    <ligand>
        <name>Zn(2+)</name>
        <dbReference type="ChEBI" id="CHEBI:29105"/>
    </ligand>
</feature>
<keyword evidence="2 11" id="KW-0820">tRNA-binding</keyword>
<dbReference type="PROSITE" id="PS50860">
    <property type="entry name" value="AA_TRNA_LIGASE_II_ALA"/>
    <property type="match status" value="1"/>
</dbReference>
<evidence type="ECO:0000313" key="14">
    <source>
        <dbReference type="EMBL" id="WGW02993.1"/>
    </source>
</evidence>
<keyword evidence="10 11" id="KW-0030">Aminoacyl-tRNA synthetase</keyword>